<dbReference type="Gene3D" id="3.90.1510.10">
    <property type="entry name" value="Glycerate kinase, domain 2"/>
    <property type="match status" value="1"/>
</dbReference>
<dbReference type="InterPro" id="IPR018197">
    <property type="entry name" value="Glycerate_kinase_RE-like"/>
</dbReference>
<evidence type="ECO:0000256" key="3">
    <source>
        <dbReference type="ARBA" id="ARBA00022777"/>
    </source>
</evidence>
<keyword evidence="3 4" id="KW-0418">Kinase</keyword>
<dbReference type="GO" id="GO:0031388">
    <property type="term" value="P:organic acid phosphorylation"/>
    <property type="evidence" value="ECO:0007669"/>
    <property type="project" value="UniProtKB-UniRule"/>
</dbReference>
<dbReference type="InterPro" id="IPR036129">
    <property type="entry name" value="Glycerate_kinase_sf"/>
</dbReference>
<evidence type="ECO:0000313" key="6">
    <source>
        <dbReference type="Proteomes" id="UP000515823"/>
    </source>
</evidence>
<dbReference type="RefSeq" id="WP_249304320.1">
    <property type="nucleotide sequence ID" value="NZ_CP060634.1"/>
</dbReference>
<dbReference type="PANTHER" id="PTHR21599">
    <property type="entry name" value="GLYCERATE KINASE"/>
    <property type="match status" value="1"/>
</dbReference>
<evidence type="ECO:0000256" key="4">
    <source>
        <dbReference type="PIRNR" id="PIRNR006078"/>
    </source>
</evidence>
<dbReference type="PIRSF" id="PIRSF006078">
    <property type="entry name" value="GlxK"/>
    <property type="match status" value="1"/>
</dbReference>
<proteinExistence type="inferred from homology"/>
<dbReference type="AlphaFoldDB" id="A0A7G9G7B1"/>
<comment type="similarity">
    <text evidence="1 4">Belongs to the glycerate kinase type-1 family.</text>
</comment>
<keyword evidence="2 4" id="KW-0808">Transferase</keyword>
<dbReference type="InterPro" id="IPR004381">
    <property type="entry name" value="Glycerate_kinase"/>
</dbReference>
<dbReference type="KEGG" id="qdo:H9Q78_06155"/>
<dbReference type="PANTHER" id="PTHR21599:SF0">
    <property type="entry name" value="GLYCERATE KINASE"/>
    <property type="match status" value="1"/>
</dbReference>
<dbReference type="GO" id="GO:0008887">
    <property type="term" value="F:glycerate kinase activity"/>
    <property type="evidence" value="ECO:0007669"/>
    <property type="project" value="UniProtKB-UniRule"/>
</dbReference>
<dbReference type="NCBIfam" id="TIGR00045">
    <property type="entry name" value="glycerate kinase"/>
    <property type="match status" value="1"/>
</dbReference>
<dbReference type="SUPFAM" id="SSF110738">
    <property type="entry name" value="Glycerate kinase I"/>
    <property type="match status" value="1"/>
</dbReference>
<evidence type="ECO:0000256" key="1">
    <source>
        <dbReference type="ARBA" id="ARBA00006284"/>
    </source>
</evidence>
<dbReference type="Proteomes" id="UP000515823">
    <property type="component" value="Chromosome"/>
</dbReference>
<dbReference type="InterPro" id="IPR018193">
    <property type="entry name" value="Glyc_kinase_flavodox-like_fold"/>
</dbReference>
<keyword evidence="6" id="KW-1185">Reference proteome</keyword>
<accession>A0A7G9G7B1</accession>
<evidence type="ECO:0000313" key="5">
    <source>
        <dbReference type="EMBL" id="QNM06693.1"/>
    </source>
</evidence>
<name>A0A7G9G7B1_9FIRM</name>
<gene>
    <name evidence="5" type="ORF">H9Q78_06155</name>
</gene>
<sequence length="378" mass="39124">MKIILAPDSFKGSLTSAQVIEKIEAAAMRNFPGCEVVKFPIADGGEGTVDALVGVAKGEFRSVTVKGPLGSPVEAKYGIIHKDTAVIEMAAADGLPLIPEKERDLLRASSFGTGQVIREALETGYRKIIIAVGGSATNDGGIGAMTALGMEFLDKEGNVLEPIGGNLALIADYRTDSLCPELAEAEITVMCDVDNPLIGPHGATYVYGPQKGGTEEILAALEAGMINYADVIRKKSGMAFHEMPGAGAAGGISTALVAFAGAKLRSGISVVLEASEFEKSLDGADLVVTGEGRLDTQSVRGKVIHGIGSACKPKGVPVVALVGGMTDGADAIYQFGVNSVMVIVNGVMDLEQAIADAGKLLEDAADRMFRMIKIGKTL</sequence>
<evidence type="ECO:0000256" key="2">
    <source>
        <dbReference type="ARBA" id="ARBA00022679"/>
    </source>
</evidence>
<dbReference type="Pfam" id="PF02595">
    <property type="entry name" value="Gly_kinase"/>
    <property type="match status" value="1"/>
</dbReference>
<organism evidence="5 6">
    <name type="scientific">Qiania dongpingensis</name>
    <dbReference type="NCBI Taxonomy" id="2763669"/>
    <lineage>
        <taxon>Bacteria</taxon>
        <taxon>Bacillati</taxon>
        <taxon>Bacillota</taxon>
        <taxon>Clostridia</taxon>
        <taxon>Lachnospirales</taxon>
        <taxon>Lachnospiraceae</taxon>
        <taxon>Qiania</taxon>
    </lineage>
</organism>
<reference evidence="5 6" key="1">
    <citation type="submission" date="2020-08" db="EMBL/GenBank/DDBJ databases">
        <authorList>
            <person name="Liu C."/>
            <person name="Sun Q."/>
        </authorList>
    </citation>
    <scope>NUCLEOTIDE SEQUENCE [LARGE SCALE GENOMIC DNA]</scope>
    <source>
        <strain evidence="5 6">NSJ-38</strain>
    </source>
</reference>
<protein>
    <submittedName>
        <fullName evidence="5">Glycerate kinase</fullName>
    </submittedName>
</protein>
<dbReference type="EMBL" id="CP060634">
    <property type="protein sequence ID" value="QNM06693.1"/>
    <property type="molecule type" value="Genomic_DNA"/>
</dbReference>
<dbReference type="Gene3D" id="3.40.50.10350">
    <property type="entry name" value="Glycerate kinase, domain 1"/>
    <property type="match status" value="1"/>
</dbReference>